<evidence type="ECO:0000313" key="2">
    <source>
        <dbReference type="EMBL" id="EDW63886.2"/>
    </source>
</evidence>
<keyword evidence="3" id="KW-1185">Reference proteome</keyword>
<dbReference type="AlphaFoldDB" id="B4LT55"/>
<evidence type="ECO:0000259" key="1">
    <source>
        <dbReference type="Pfam" id="PF13837"/>
    </source>
</evidence>
<dbReference type="Proteomes" id="UP000008792">
    <property type="component" value="Unassembled WGS sequence"/>
</dbReference>
<feature type="domain" description="Myb/SANT-like DNA-binding" evidence="1">
    <location>
        <begin position="18"/>
        <end position="101"/>
    </location>
</feature>
<protein>
    <submittedName>
        <fullName evidence="2">Uncharacterized protein, isoform A</fullName>
    </submittedName>
</protein>
<organism evidence="2 3">
    <name type="scientific">Drosophila virilis</name>
    <name type="common">Fruit fly</name>
    <dbReference type="NCBI Taxonomy" id="7244"/>
    <lineage>
        <taxon>Eukaryota</taxon>
        <taxon>Metazoa</taxon>
        <taxon>Ecdysozoa</taxon>
        <taxon>Arthropoda</taxon>
        <taxon>Hexapoda</taxon>
        <taxon>Insecta</taxon>
        <taxon>Pterygota</taxon>
        <taxon>Neoptera</taxon>
        <taxon>Endopterygota</taxon>
        <taxon>Diptera</taxon>
        <taxon>Brachycera</taxon>
        <taxon>Muscomorpha</taxon>
        <taxon>Ephydroidea</taxon>
        <taxon>Drosophilidae</taxon>
        <taxon>Drosophila</taxon>
    </lineage>
</organism>
<evidence type="ECO:0000313" key="3">
    <source>
        <dbReference type="Proteomes" id="UP000008792"/>
    </source>
</evidence>
<dbReference type="InterPro" id="IPR026095">
    <property type="entry name" value="Myb/SANT-like_DNA-bd_dom_prot"/>
</dbReference>
<dbReference type="GO" id="GO:0016604">
    <property type="term" value="C:nuclear body"/>
    <property type="evidence" value="ECO:0007669"/>
    <property type="project" value="TreeGrafter"/>
</dbReference>
<dbReference type="PANTHER" id="PTHR22666:SF3">
    <property type="entry name" value="MYB_SANT-LIKE DNA-BINDING DOMAIN-CONTAINING PROTEIN 1"/>
    <property type="match status" value="1"/>
</dbReference>
<dbReference type="KEGG" id="dvi:6627841"/>
<dbReference type="FunCoup" id="B4LT55">
    <property type="interactions" value="159"/>
</dbReference>
<gene>
    <name evidence="2" type="primary">Dvir\GJ17087</name>
    <name evidence="2" type="ORF">Dvir_GJ17087</name>
</gene>
<dbReference type="EMBL" id="CH940649">
    <property type="protein sequence ID" value="EDW63886.2"/>
    <property type="molecule type" value="Genomic_DNA"/>
</dbReference>
<dbReference type="InParanoid" id="B4LT55"/>
<accession>B4LT55</accession>
<dbReference type="Pfam" id="PF13837">
    <property type="entry name" value="Myb_DNA-bind_4"/>
    <property type="match status" value="1"/>
</dbReference>
<dbReference type="GO" id="GO:0045893">
    <property type="term" value="P:positive regulation of DNA-templated transcription"/>
    <property type="evidence" value="ECO:0007669"/>
    <property type="project" value="TreeGrafter"/>
</dbReference>
<reference evidence="2 3" key="1">
    <citation type="journal article" date="2007" name="Nature">
        <title>Evolution of genes and genomes on the Drosophila phylogeny.</title>
        <authorList>
            <consortium name="Drosophila 12 Genomes Consortium"/>
            <person name="Clark A.G."/>
            <person name="Eisen M.B."/>
            <person name="Smith D.R."/>
            <person name="Bergman C.M."/>
            <person name="Oliver B."/>
            <person name="Markow T.A."/>
            <person name="Kaufman T.C."/>
            <person name="Kellis M."/>
            <person name="Gelbart W."/>
            <person name="Iyer V.N."/>
            <person name="Pollard D.A."/>
            <person name="Sackton T.B."/>
            <person name="Larracuente A.M."/>
            <person name="Singh N.D."/>
            <person name="Abad J.P."/>
            <person name="Abt D.N."/>
            <person name="Adryan B."/>
            <person name="Aguade M."/>
            <person name="Akashi H."/>
            <person name="Anderson W.W."/>
            <person name="Aquadro C.F."/>
            <person name="Ardell D.H."/>
            <person name="Arguello R."/>
            <person name="Artieri C.G."/>
            <person name="Barbash D.A."/>
            <person name="Barker D."/>
            <person name="Barsanti P."/>
            <person name="Batterham P."/>
            <person name="Batzoglou S."/>
            <person name="Begun D."/>
            <person name="Bhutkar A."/>
            <person name="Blanco E."/>
            <person name="Bosak S.A."/>
            <person name="Bradley R.K."/>
            <person name="Brand A.D."/>
            <person name="Brent M.R."/>
            <person name="Brooks A.N."/>
            <person name="Brown R.H."/>
            <person name="Butlin R.K."/>
            <person name="Caggese C."/>
            <person name="Calvi B.R."/>
            <person name="Bernardo de Carvalho A."/>
            <person name="Caspi A."/>
            <person name="Castrezana S."/>
            <person name="Celniker S.E."/>
            <person name="Chang J.L."/>
            <person name="Chapple C."/>
            <person name="Chatterji S."/>
            <person name="Chinwalla A."/>
            <person name="Civetta A."/>
            <person name="Clifton S.W."/>
            <person name="Comeron J.M."/>
            <person name="Costello J.C."/>
            <person name="Coyne J.A."/>
            <person name="Daub J."/>
            <person name="David R.G."/>
            <person name="Delcher A.L."/>
            <person name="Delehaunty K."/>
            <person name="Do C.B."/>
            <person name="Ebling H."/>
            <person name="Edwards K."/>
            <person name="Eickbush T."/>
            <person name="Evans J.D."/>
            <person name="Filipski A."/>
            <person name="Findeiss S."/>
            <person name="Freyhult E."/>
            <person name="Fulton L."/>
            <person name="Fulton R."/>
            <person name="Garcia A.C."/>
            <person name="Gardiner A."/>
            <person name="Garfield D.A."/>
            <person name="Garvin B.E."/>
            <person name="Gibson G."/>
            <person name="Gilbert D."/>
            <person name="Gnerre S."/>
            <person name="Godfrey J."/>
            <person name="Good R."/>
            <person name="Gotea V."/>
            <person name="Gravely B."/>
            <person name="Greenberg A.J."/>
            <person name="Griffiths-Jones S."/>
            <person name="Gross S."/>
            <person name="Guigo R."/>
            <person name="Gustafson E.A."/>
            <person name="Haerty W."/>
            <person name="Hahn M.W."/>
            <person name="Halligan D.L."/>
            <person name="Halpern A.L."/>
            <person name="Halter G.M."/>
            <person name="Han M.V."/>
            <person name="Heger A."/>
            <person name="Hillier L."/>
            <person name="Hinrichs A.S."/>
            <person name="Holmes I."/>
            <person name="Hoskins R.A."/>
            <person name="Hubisz M.J."/>
            <person name="Hultmark D."/>
            <person name="Huntley M.A."/>
            <person name="Jaffe D.B."/>
            <person name="Jagadeeshan S."/>
            <person name="Jeck W.R."/>
            <person name="Johnson J."/>
            <person name="Jones C.D."/>
            <person name="Jordan W.C."/>
            <person name="Karpen G.H."/>
            <person name="Kataoka E."/>
            <person name="Keightley P.D."/>
            <person name="Kheradpour P."/>
            <person name="Kirkness E.F."/>
            <person name="Koerich L.B."/>
            <person name="Kristiansen K."/>
            <person name="Kudrna D."/>
            <person name="Kulathinal R.J."/>
            <person name="Kumar S."/>
            <person name="Kwok R."/>
            <person name="Lander E."/>
            <person name="Langley C.H."/>
            <person name="Lapoint R."/>
            <person name="Lazzaro B.P."/>
            <person name="Lee S.J."/>
            <person name="Levesque L."/>
            <person name="Li R."/>
            <person name="Lin C.F."/>
            <person name="Lin M.F."/>
            <person name="Lindblad-Toh K."/>
            <person name="Llopart A."/>
            <person name="Long M."/>
            <person name="Low L."/>
            <person name="Lozovsky E."/>
            <person name="Lu J."/>
            <person name="Luo M."/>
            <person name="Machado C.A."/>
            <person name="Makalowski W."/>
            <person name="Marzo M."/>
            <person name="Matsuda M."/>
            <person name="Matzkin L."/>
            <person name="McAllister B."/>
            <person name="McBride C.S."/>
            <person name="McKernan B."/>
            <person name="McKernan K."/>
            <person name="Mendez-Lago M."/>
            <person name="Minx P."/>
            <person name="Mollenhauer M.U."/>
            <person name="Montooth K."/>
            <person name="Mount S.M."/>
            <person name="Mu X."/>
            <person name="Myers E."/>
            <person name="Negre B."/>
            <person name="Newfeld S."/>
            <person name="Nielsen R."/>
            <person name="Noor M.A."/>
            <person name="O'Grady P."/>
            <person name="Pachter L."/>
            <person name="Papaceit M."/>
            <person name="Parisi M.J."/>
            <person name="Parisi M."/>
            <person name="Parts L."/>
            <person name="Pedersen J.S."/>
            <person name="Pesole G."/>
            <person name="Phillippy A.M."/>
            <person name="Ponting C.P."/>
            <person name="Pop M."/>
            <person name="Porcelli D."/>
            <person name="Powell J.R."/>
            <person name="Prohaska S."/>
            <person name="Pruitt K."/>
            <person name="Puig M."/>
            <person name="Quesneville H."/>
            <person name="Ram K.R."/>
            <person name="Rand D."/>
            <person name="Rasmussen M.D."/>
            <person name="Reed L.K."/>
            <person name="Reenan R."/>
            <person name="Reily A."/>
            <person name="Remington K.A."/>
            <person name="Rieger T.T."/>
            <person name="Ritchie M.G."/>
            <person name="Robin C."/>
            <person name="Rogers Y.H."/>
            <person name="Rohde C."/>
            <person name="Rozas J."/>
            <person name="Rubenfield M.J."/>
            <person name="Ruiz A."/>
            <person name="Russo S."/>
            <person name="Salzberg S.L."/>
            <person name="Sanchez-Gracia A."/>
            <person name="Saranga D.J."/>
            <person name="Sato H."/>
            <person name="Schaeffer S.W."/>
            <person name="Schatz M.C."/>
            <person name="Schlenke T."/>
            <person name="Schwartz R."/>
            <person name="Segarra C."/>
            <person name="Singh R.S."/>
            <person name="Sirot L."/>
            <person name="Sirota M."/>
            <person name="Sisneros N.B."/>
            <person name="Smith C.D."/>
            <person name="Smith T.F."/>
            <person name="Spieth J."/>
            <person name="Stage D.E."/>
            <person name="Stark A."/>
            <person name="Stephan W."/>
            <person name="Strausberg R.L."/>
            <person name="Strempel S."/>
            <person name="Sturgill D."/>
            <person name="Sutton G."/>
            <person name="Sutton G.G."/>
            <person name="Tao W."/>
            <person name="Teichmann S."/>
            <person name="Tobari Y.N."/>
            <person name="Tomimura Y."/>
            <person name="Tsolas J.M."/>
            <person name="Valente V.L."/>
            <person name="Venter E."/>
            <person name="Venter J.C."/>
            <person name="Vicario S."/>
            <person name="Vieira F.G."/>
            <person name="Vilella A.J."/>
            <person name="Villasante A."/>
            <person name="Walenz B."/>
            <person name="Wang J."/>
            <person name="Wasserman M."/>
            <person name="Watts T."/>
            <person name="Wilson D."/>
            <person name="Wilson R.K."/>
            <person name="Wing R.A."/>
            <person name="Wolfner M.F."/>
            <person name="Wong A."/>
            <person name="Wong G.K."/>
            <person name="Wu C.I."/>
            <person name="Wu G."/>
            <person name="Yamamoto D."/>
            <person name="Yang H.P."/>
            <person name="Yang S.P."/>
            <person name="Yorke J.A."/>
            <person name="Yoshida K."/>
            <person name="Zdobnov E."/>
            <person name="Zhang P."/>
            <person name="Zhang Y."/>
            <person name="Zimin A.V."/>
            <person name="Baldwin J."/>
            <person name="Abdouelleil A."/>
            <person name="Abdulkadir J."/>
            <person name="Abebe A."/>
            <person name="Abera B."/>
            <person name="Abreu J."/>
            <person name="Acer S.C."/>
            <person name="Aftuck L."/>
            <person name="Alexander A."/>
            <person name="An P."/>
            <person name="Anderson E."/>
            <person name="Anderson S."/>
            <person name="Arachi H."/>
            <person name="Azer M."/>
            <person name="Bachantsang P."/>
            <person name="Barry A."/>
            <person name="Bayul T."/>
            <person name="Berlin A."/>
            <person name="Bessette D."/>
            <person name="Bloom T."/>
            <person name="Blye J."/>
            <person name="Boguslavskiy L."/>
            <person name="Bonnet C."/>
            <person name="Boukhgalter B."/>
            <person name="Bourzgui I."/>
            <person name="Brown A."/>
            <person name="Cahill P."/>
            <person name="Channer S."/>
            <person name="Cheshatsang Y."/>
            <person name="Chuda L."/>
            <person name="Citroen M."/>
            <person name="Collymore A."/>
            <person name="Cooke P."/>
            <person name="Costello M."/>
            <person name="D'Aco K."/>
            <person name="Daza R."/>
            <person name="De Haan G."/>
            <person name="DeGray S."/>
            <person name="DeMaso C."/>
            <person name="Dhargay N."/>
            <person name="Dooley K."/>
            <person name="Dooley E."/>
            <person name="Doricent M."/>
            <person name="Dorje P."/>
            <person name="Dorjee K."/>
            <person name="Dupes A."/>
            <person name="Elong R."/>
            <person name="Falk J."/>
            <person name="Farina A."/>
            <person name="Faro S."/>
            <person name="Ferguson D."/>
            <person name="Fisher S."/>
            <person name="Foley C.D."/>
            <person name="Franke A."/>
            <person name="Friedrich D."/>
            <person name="Gadbois L."/>
            <person name="Gearin G."/>
            <person name="Gearin C.R."/>
            <person name="Giannoukos G."/>
            <person name="Goode T."/>
            <person name="Graham J."/>
            <person name="Grandbois E."/>
            <person name="Grewal S."/>
            <person name="Gyaltsen K."/>
            <person name="Hafez N."/>
            <person name="Hagos B."/>
            <person name="Hall J."/>
            <person name="Henson C."/>
            <person name="Hollinger A."/>
            <person name="Honan T."/>
            <person name="Huard M.D."/>
            <person name="Hughes L."/>
            <person name="Hurhula B."/>
            <person name="Husby M.E."/>
            <person name="Kamat A."/>
            <person name="Kanga B."/>
            <person name="Kashin S."/>
            <person name="Khazanovich D."/>
            <person name="Kisner P."/>
            <person name="Lance K."/>
            <person name="Lara M."/>
            <person name="Lee W."/>
            <person name="Lennon N."/>
            <person name="Letendre F."/>
            <person name="LeVine R."/>
            <person name="Lipovsky A."/>
            <person name="Liu X."/>
            <person name="Liu J."/>
            <person name="Liu S."/>
            <person name="Lokyitsang T."/>
            <person name="Lokyitsang Y."/>
            <person name="Lubonja R."/>
            <person name="Lui A."/>
            <person name="MacDonald P."/>
            <person name="Magnisalis V."/>
            <person name="Maru K."/>
            <person name="Matthews C."/>
            <person name="McCusker W."/>
            <person name="McDonough S."/>
            <person name="Mehta T."/>
            <person name="Meldrim J."/>
            <person name="Meneus L."/>
            <person name="Mihai O."/>
            <person name="Mihalev A."/>
            <person name="Mihova T."/>
            <person name="Mittelman R."/>
            <person name="Mlenga V."/>
            <person name="Montmayeur A."/>
            <person name="Mulrain L."/>
            <person name="Navidi A."/>
            <person name="Naylor J."/>
            <person name="Negash T."/>
            <person name="Nguyen T."/>
            <person name="Nguyen N."/>
            <person name="Nicol R."/>
            <person name="Norbu C."/>
            <person name="Norbu N."/>
            <person name="Novod N."/>
            <person name="O'Neill B."/>
            <person name="Osman S."/>
            <person name="Markiewicz E."/>
            <person name="Oyono O.L."/>
            <person name="Patti C."/>
            <person name="Phunkhang P."/>
            <person name="Pierre F."/>
            <person name="Priest M."/>
            <person name="Raghuraman S."/>
            <person name="Rege F."/>
            <person name="Reyes R."/>
            <person name="Rise C."/>
            <person name="Rogov P."/>
            <person name="Ross K."/>
            <person name="Ryan E."/>
            <person name="Settipalli S."/>
            <person name="Shea T."/>
            <person name="Sherpa N."/>
            <person name="Shi L."/>
            <person name="Shih D."/>
            <person name="Sparrow T."/>
            <person name="Spaulding J."/>
            <person name="Stalker J."/>
            <person name="Stange-Thomann N."/>
            <person name="Stavropoulos S."/>
            <person name="Stone C."/>
            <person name="Strader C."/>
            <person name="Tesfaye S."/>
            <person name="Thomson T."/>
            <person name="Thoulutsang Y."/>
            <person name="Thoulutsang D."/>
            <person name="Topham K."/>
            <person name="Topping I."/>
            <person name="Tsamla T."/>
            <person name="Vassiliev H."/>
            <person name="Vo A."/>
            <person name="Wangchuk T."/>
            <person name="Wangdi T."/>
            <person name="Weiand M."/>
            <person name="Wilkinson J."/>
            <person name="Wilson A."/>
            <person name="Yadav S."/>
            <person name="Young G."/>
            <person name="Yu Q."/>
            <person name="Zembek L."/>
            <person name="Zhong D."/>
            <person name="Zimmer A."/>
            <person name="Zwirko Z."/>
            <person name="Jaffe D.B."/>
            <person name="Alvarez P."/>
            <person name="Brockman W."/>
            <person name="Butler J."/>
            <person name="Chin C."/>
            <person name="Gnerre S."/>
            <person name="Grabherr M."/>
            <person name="Kleber M."/>
            <person name="Mauceli E."/>
            <person name="MacCallum I."/>
        </authorList>
    </citation>
    <scope>NUCLEOTIDE SEQUENCE [LARGE SCALE GENOMIC DNA]</scope>
    <source>
        <strain evidence="3">Tucson 15010-1051.87</strain>
    </source>
</reference>
<sequence length="226" mass="26342">MRRTDNKKKFSYRSQRFIWDPAPTRLFLKLWLENIDGLRGARVKTQIHREMAEKMQKYGPTHVEIKAKLDNMTKKYRIEMTKYRNSGQPSKWEYFSQVQEILKESKLVNLSLCMADSFDYSPMEDSESNDSADSNFNAFSPPAIANDETELARSPERAASIKSDSAYSANTYAPPQSNYSFNKTERILRIEEAKLAIQKEKLKLMKNIADNLSSIHRNFLKAYKMK</sequence>
<dbReference type="STRING" id="7244.B4LT55"/>
<dbReference type="PANTHER" id="PTHR22666">
    <property type="entry name" value="MYB_SANT-LIKE DNA-BINDING DOMAIN-CONTAINING PROTEIN 1"/>
    <property type="match status" value="1"/>
</dbReference>
<name>B4LT55_DROVI</name>
<dbReference type="OrthoDB" id="691673at2759"/>
<proteinExistence type="predicted"/>
<dbReference type="HOGENOM" id="CLU_1526814_0_0_1"/>
<dbReference type="InterPro" id="IPR044822">
    <property type="entry name" value="Myb_DNA-bind_4"/>
</dbReference>